<gene>
    <name evidence="2" type="ORF">Agub_g13589</name>
</gene>
<dbReference type="GO" id="GO:0001522">
    <property type="term" value="P:pseudouridine synthesis"/>
    <property type="evidence" value="ECO:0007669"/>
    <property type="project" value="InterPro"/>
</dbReference>
<dbReference type="PANTHER" id="PTHR13326">
    <property type="entry name" value="TRNA PSEUDOURIDINE SYNTHASE D"/>
    <property type="match status" value="1"/>
</dbReference>
<protein>
    <submittedName>
        <fullName evidence="2">Uncharacterized protein</fullName>
    </submittedName>
</protein>
<dbReference type="GO" id="GO:0009982">
    <property type="term" value="F:pseudouridine synthase activity"/>
    <property type="evidence" value="ECO:0007669"/>
    <property type="project" value="InterPro"/>
</dbReference>
<proteinExistence type="predicted"/>
<dbReference type="PANTHER" id="PTHR13326:SF21">
    <property type="entry name" value="PSEUDOURIDYLATE SYNTHASE PUS7L"/>
    <property type="match status" value="1"/>
</dbReference>
<evidence type="ECO:0000256" key="1">
    <source>
        <dbReference type="SAM" id="MobiDB-lite"/>
    </source>
</evidence>
<accession>A0AAD3HSE8</accession>
<dbReference type="Proteomes" id="UP001054857">
    <property type="component" value="Unassembled WGS sequence"/>
</dbReference>
<feature type="non-terminal residue" evidence="2">
    <location>
        <position position="155"/>
    </location>
</feature>
<dbReference type="AlphaFoldDB" id="A0AAD3HSE8"/>
<dbReference type="GO" id="GO:0005634">
    <property type="term" value="C:nucleus"/>
    <property type="evidence" value="ECO:0007669"/>
    <property type="project" value="TreeGrafter"/>
</dbReference>
<organism evidence="2 3">
    <name type="scientific">Astrephomene gubernaculifera</name>
    <dbReference type="NCBI Taxonomy" id="47775"/>
    <lineage>
        <taxon>Eukaryota</taxon>
        <taxon>Viridiplantae</taxon>
        <taxon>Chlorophyta</taxon>
        <taxon>core chlorophytes</taxon>
        <taxon>Chlorophyceae</taxon>
        <taxon>CS clade</taxon>
        <taxon>Chlamydomonadales</taxon>
        <taxon>Astrephomenaceae</taxon>
        <taxon>Astrephomene</taxon>
    </lineage>
</organism>
<dbReference type="EMBL" id="BMAR01000047">
    <property type="protein sequence ID" value="GFR51216.1"/>
    <property type="molecule type" value="Genomic_DNA"/>
</dbReference>
<keyword evidence="3" id="KW-1185">Reference proteome</keyword>
<name>A0AAD3HSE8_9CHLO</name>
<sequence>GPMATSVEEADVGITEFVSQHGSFSGILKHRFRDFQVREVDPQGHVARLTTLEPPVKDGSSGPNVPRQPFQPARLPAERAQLVAAFAALAGQENGAVLDELLGRVIEMYGNSSTGTAAVAEAAVAVPEAPAAGATAATAVAETGAAANAAVGEPA</sequence>
<dbReference type="InterPro" id="IPR001656">
    <property type="entry name" value="PsdUridine_synth_TruD"/>
</dbReference>
<reference evidence="2 3" key="1">
    <citation type="journal article" date="2021" name="Sci. Rep.">
        <title>Genome sequencing of the multicellular alga Astrephomene provides insights into convergent evolution of germ-soma differentiation.</title>
        <authorList>
            <person name="Yamashita S."/>
            <person name="Yamamoto K."/>
            <person name="Matsuzaki R."/>
            <person name="Suzuki S."/>
            <person name="Yamaguchi H."/>
            <person name="Hirooka S."/>
            <person name="Minakuchi Y."/>
            <person name="Miyagishima S."/>
            <person name="Kawachi M."/>
            <person name="Toyoda A."/>
            <person name="Nozaki H."/>
        </authorList>
    </citation>
    <scope>NUCLEOTIDE SEQUENCE [LARGE SCALE GENOMIC DNA]</scope>
    <source>
        <strain evidence="2 3">NIES-4017</strain>
    </source>
</reference>
<feature type="non-terminal residue" evidence="2">
    <location>
        <position position="1"/>
    </location>
</feature>
<comment type="caution">
    <text evidence="2">The sequence shown here is derived from an EMBL/GenBank/DDBJ whole genome shotgun (WGS) entry which is preliminary data.</text>
</comment>
<evidence type="ECO:0000313" key="3">
    <source>
        <dbReference type="Proteomes" id="UP001054857"/>
    </source>
</evidence>
<dbReference type="GO" id="GO:0003723">
    <property type="term" value="F:RNA binding"/>
    <property type="evidence" value="ECO:0007669"/>
    <property type="project" value="InterPro"/>
</dbReference>
<evidence type="ECO:0000313" key="2">
    <source>
        <dbReference type="EMBL" id="GFR51216.1"/>
    </source>
</evidence>
<feature type="region of interest" description="Disordered" evidence="1">
    <location>
        <begin position="53"/>
        <end position="72"/>
    </location>
</feature>